<feature type="compositionally biased region" description="Low complexity" evidence="1">
    <location>
        <begin position="35"/>
        <end position="46"/>
    </location>
</feature>
<dbReference type="STRING" id="28445.BHQ20_02895"/>
<keyword evidence="2" id="KW-0732">Signal</keyword>
<dbReference type="PROSITE" id="PS51257">
    <property type="entry name" value="PROKAR_LIPOPROTEIN"/>
    <property type="match status" value="1"/>
</dbReference>
<gene>
    <name evidence="3" type="ORF">BST27_05295</name>
</gene>
<name>A0A1E3SL77_MYCIE</name>
<protein>
    <submittedName>
        <fullName evidence="3">Uncharacterized protein</fullName>
    </submittedName>
</protein>
<evidence type="ECO:0000256" key="2">
    <source>
        <dbReference type="SAM" id="SignalP"/>
    </source>
</evidence>
<proteinExistence type="predicted"/>
<dbReference type="AlphaFoldDB" id="A0A1E3SL77"/>
<keyword evidence="4" id="KW-1185">Reference proteome</keyword>
<feature type="region of interest" description="Disordered" evidence="1">
    <location>
        <begin position="35"/>
        <end position="71"/>
    </location>
</feature>
<dbReference type="EMBL" id="MVHT01000009">
    <property type="protein sequence ID" value="ORB09549.1"/>
    <property type="molecule type" value="Genomic_DNA"/>
</dbReference>
<sequence>MVLRARLVAAVLLIAVLASAGCSRFLGRALHHSQHASPPAATASPAPGAPVPSQGGGVTISTGPGVPSSVQQQWTTENLTKAFKAINARIGANPADYLEVTVSLTAVQVKAIDPKKRENVDEYEYRGTGGVEISPVDVSHNEPGAIEESKFSSDTVKPEVLSAILNSAIKDSGVEDAKVSSLTVDKTFANDPEPHISVPVSGPRGSKVLQYNLSGELTRVI</sequence>
<evidence type="ECO:0000256" key="1">
    <source>
        <dbReference type="SAM" id="MobiDB-lite"/>
    </source>
</evidence>
<feature type="chain" id="PRO_5014268045" evidence="2">
    <location>
        <begin position="21"/>
        <end position="221"/>
    </location>
</feature>
<evidence type="ECO:0000313" key="4">
    <source>
        <dbReference type="Proteomes" id="UP000192739"/>
    </source>
</evidence>
<accession>A0A1E3SL77</accession>
<comment type="caution">
    <text evidence="3">The sequence shown here is derived from an EMBL/GenBank/DDBJ whole genome shotgun (WGS) entry which is preliminary data.</text>
</comment>
<dbReference type="Proteomes" id="UP000192739">
    <property type="component" value="Unassembled WGS sequence"/>
</dbReference>
<organism evidence="3 4">
    <name type="scientific">Mycobacterium intermedium</name>
    <dbReference type="NCBI Taxonomy" id="28445"/>
    <lineage>
        <taxon>Bacteria</taxon>
        <taxon>Bacillati</taxon>
        <taxon>Actinomycetota</taxon>
        <taxon>Actinomycetes</taxon>
        <taxon>Mycobacteriales</taxon>
        <taxon>Mycobacteriaceae</taxon>
        <taxon>Mycobacterium</taxon>
        <taxon>Mycobacterium simiae complex</taxon>
    </lineage>
</organism>
<feature type="signal peptide" evidence="2">
    <location>
        <begin position="1"/>
        <end position="20"/>
    </location>
</feature>
<evidence type="ECO:0000313" key="3">
    <source>
        <dbReference type="EMBL" id="ORB09549.1"/>
    </source>
</evidence>
<reference evidence="3 4" key="1">
    <citation type="submission" date="2017-02" db="EMBL/GenBank/DDBJ databases">
        <title>The new phylogeny of genus Mycobacterium.</title>
        <authorList>
            <person name="Tortoli E."/>
            <person name="Trovato A."/>
            <person name="Cirillo D.M."/>
        </authorList>
    </citation>
    <scope>NUCLEOTIDE SEQUENCE [LARGE SCALE GENOMIC DNA]</scope>
    <source>
        <strain evidence="3 4">DSM 44049</strain>
    </source>
</reference>